<accession>A0ABV9S509</accession>
<protein>
    <submittedName>
        <fullName evidence="2">Sugar phosphate isomerase/epimerase family protein</fullName>
    </submittedName>
</protein>
<dbReference type="RefSeq" id="WP_378057527.1">
    <property type="nucleotide sequence ID" value="NZ_JBHSIS010000008.1"/>
</dbReference>
<dbReference type="InterPro" id="IPR013022">
    <property type="entry name" value="Xyl_isomerase-like_TIM-brl"/>
</dbReference>
<dbReference type="InterPro" id="IPR050312">
    <property type="entry name" value="IolE/XylAMocC-like"/>
</dbReference>
<name>A0ABV9S509_9PSEU</name>
<organism evidence="2 3">
    <name type="scientific">Actinophytocola glycyrrhizae</name>
    <dbReference type="NCBI Taxonomy" id="2044873"/>
    <lineage>
        <taxon>Bacteria</taxon>
        <taxon>Bacillati</taxon>
        <taxon>Actinomycetota</taxon>
        <taxon>Actinomycetes</taxon>
        <taxon>Pseudonocardiales</taxon>
        <taxon>Pseudonocardiaceae</taxon>
    </lineage>
</organism>
<dbReference type="GO" id="GO:0016853">
    <property type="term" value="F:isomerase activity"/>
    <property type="evidence" value="ECO:0007669"/>
    <property type="project" value="UniProtKB-KW"/>
</dbReference>
<proteinExistence type="predicted"/>
<dbReference type="EMBL" id="JBHSIS010000008">
    <property type="protein sequence ID" value="MFC4855566.1"/>
    <property type="molecule type" value="Genomic_DNA"/>
</dbReference>
<keyword evidence="2" id="KW-0413">Isomerase</keyword>
<evidence type="ECO:0000259" key="1">
    <source>
        <dbReference type="Pfam" id="PF01261"/>
    </source>
</evidence>
<evidence type="ECO:0000313" key="3">
    <source>
        <dbReference type="Proteomes" id="UP001595859"/>
    </source>
</evidence>
<evidence type="ECO:0000313" key="2">
    <source>
        <dbReference type="EMBL" id="MFC4855566.1"/>
    </source>
</evidence>
<dbReference type="SUPFAM" id="SSF51658">
    <property type="entry name" value="Xylose isomerase-like"/>
    <property type="match status" value="1"/>
</dbReference>
<keyword evidence="3" id="KW-1185">Reference proteome</keyword>
<dbReference type="PANTHER" id="PTHR12110">
    <property type="entry name" value="HYDROXYPYRUVATE ISOMERASE"/>
    <property type="match status" value="1"/>
</dbReference>
<gene>
    <name evidence="2" type="ORF">ACFPCV_18815</name>
</gene>
<dbReference type="InterPro" id="IPR036237">
    <property type="entry name" value="Xyl_isomerase-like_sf"/>
</dbReference>
<feature type="domain" description="Xylose isomerase-like TIM barrel" evidence="1">
    <location>
        <begin position="20"/>
        <end position="151"/>
    </location>
</feature>
<reference evidence="3" key="1">
    <citation type="journal article" date="2019" name="Int. J. Syst. Evol. Microbiol.">
        <title>The Global Catalogue of Microorganisms (GCM) 10K type strain sequencing project: providing services to taxonomists for standard genome sequencing and annotation.</title>
        <authorList>
            <consortium name="The Broad Institute Genomics Platform"/>
            <consortium name="The Broad Institute Genome Sequencing Center for Infectious Disease"/>
            <person name="Wu L."/>
            <person name="Ma J."/>
        </authorList>
    </citation>
    <scope>NUCLEOTIDE SEQUENCE [LARGE SCALE GENOMIC DNA]</scope>
    <source>
        <strain evidence="3">ZS-22-S1</strain>
    </source>
</reference>
<sequence length="244" mass="25827">MIPGLVSVTFRQLSPAEIVSLVVDAGLEAIEWGGDVHVPAGDFRTARDVRARCADNGIAIEAYGSYYRADGDFGPVLATALALGAPRIRVWAGTKGSAGQPDRAAVVEDLRAVAALAGGEGVEVAVEYHADTLTDTLDSALALFEEVPALKSYWQPPVGATVDDALAAVPALDPVAVHVFSWTDDGTRLPLAAREPLWRPVLAALPADRHALLEFVRADSPTTFLQDATTLHTWLKTPPQEATT</sequence>
<dbReference type="Gene3D" id="3.20.20.150">
    <property type="entry name" value="Divalent-metal-dependent TIM barrel enzymes"/>
    <property type="match status" value="1"/>
</dbReference>
<comment type="caution">
    <text evidence="2">The sequence shown here is derived from an EMBL/GenBank/DDBJ whole genome shotgun (WGS) entry which is preliminary data.</text>
</comment>
<dbReference type="Pfam" id="PF01261">
    <property type="entry name" value="AP_endonuc_2"/>
    <property type="match status" value="1"/>
</dbReference>
<dbReference type="PANTHER" id="PTHR12110:SF41">
    <property type="entry name" value="INOSOSE DEHYDRATASE"/>
    <property type="match status" value="1"/>
</dbReference>
<dbReference type="Proteomes" id="UP001595859">
    <property type="component" value="Unassembled WGS sequence"/>
</dbReference>